<protein>
    <submittedName>
        <fullName evidence="2">Uncharacterized protein</fullName>
    </submittedName>
</protein>
<feature type="region of interest" description="Disordered" evidence="1">
    <location>
        <begin position="58"/>
        <end position="108"/>
    </location>
</feature>
<reference evidence="2" key="1">
    <citation type="submission" date="2024-01" db="EMBL/GenBank/DDBJ databases">
        <authorList>
            <person name="Webb A."/>
        </authorList>
    </citation>
    <scope>NUCLEOTIDE SEQUENCE</scope>
    <source>
        <strain evidence="2">Pm1</strain>
    </source>
</reference>
<sequence>MTVSEVLYAIGHFVCRPFADCSSCVDVLDRSYYSKTSPGVYASPQMFNRWENDVKHGYTRSRPLPSRLPPPPPPRTRKKGVTKRSTSSSSRPRSESSSNNLSYYSFEDEEERDRRVQFLFYGGCDPLTPTSRGGLAASTGYRSDMISDAVSLTSIRSPQINHEIPCFFSPRDTPRSSMSASMYSPHVFKITEQQQRRNARIRSMRSFK</sequence>
<organism evidence="2 3">
    <name type="scientific">Peronospora matthiolae</name>
    <dbReference type="NCBI Taxonomy" id="2874970"/>
    <lineage>
        <taxon>Eukaryota</taxon>
        <taxon>Sar</taxon>
        <taxon>Stramenopiles</taxon>
        <taxon>Oomycota</taxon>
        <taxon>Peronosporomycetes</taxon>
        <taxon>Peronosporales</taxon>
        <taxon>Peronosporaceae</taxon>
        <taxon>Peronospora</taxon>
    </lineage>
</organism>
<dbReference type="Proteomes" id="UP001162060">
    <property type="component" value="Unassembled WGS sequence"/>
</dbReference>
<evidence type="ECO:0000313" key="3">
    <source>
        <dbReference type="Proteomes" id="UP001162060"/>
    </source>
</evidence>
<comment type="caution">
    <text evidence="2">The sequence shown here is derived from an EMBL/GenBank/DDBJ whole genome shotgun (WGS) entry which is preliminary data.</text>
</comment>
<proteinExistence type="predicted"/>
<dbReference type="EMBL" id="CAKLBY020000308">
    <property type="protein sequence ID" value="CAK7944475.1"/>
    <property type="molecule type" value="Genomic_DNA"/>
</dbReference>
<accession>A0AAV1VEX3</accession>
<feature type="compositionally biased region" description="Low complexity" evidence="1">
    <location>
        <begin position="83"/>
        <end position="98"/>
    </location>
</feature>
<dbReference type="AlphaFoldDB" id="A0AAV1VEX3"/>
<evidence type="ECO:0000313" key="2">
    <source>
        <dbReference type="EMBL" id="CAK7944475.1"/>
    </source>
</evidence>
<evidence type="ECO:0000256" key="1">
    <source>
        <dbReference type="SAM" id="MobiDB-lite"/>
    </source>
</evidence>
<gene>
    <name evidence="2" type="ORF">PM001_LOCUS29625</name>
</gene>
<name>A0AAV1VEX3_9STRA</name>